<reference evidence="9" key="1">
    <citation type="submission" date="2019-11" db="UniProtKB">
        <authorList>
            <consortium name="WormBaseParasite"/>
        </authorList>
    </citation>
    <scope>IDENTIFICATION</scope>
</reference>
<feature type="domain" description="C2H2-type" evidence="8">
    <location>
        <begin position="469"/>
        <end position="490"/>
    </location>
</feature>
<evidence type="ECO:0000256" key="4">
    <source>
        <dbReference type="ARBA" id="ARBA00022771"/>
    </source>
</evidence>
<evidence type="ECO:0000256" key="7">
    <source>
        <dbReference type="SAM" id="MobiDB-lite"/>
    </source>
</evidence>
<dbReference type="WBParaSite" id="MCU_000948-RA">
    <property type="protein sequence ID" value="MCU_000948-RA"/>
    <property type="gene ID" value="MCU_000948"/>
</dbReference>
<feature type="domain" description="C2H2-type" evidence="8">
    <location>
        <begin position="421"/>
        <end position="442"/>
    </location>
</feature>
<evidence type="ECO:0000256" key="5">
    <source>
        <dbReference type="ARBA" id="ARBA00022833"/>
    </source>
</evidence>
<evidence type="ECO:0000256" key="2">
    <source>
        <dbReference type="ARBA" id="ARBA00022723"/>
    </source>
</evidence>
<keyword evidence="2" id="KW-0479">Metal-binding</keyword>
<keyword evidence="4" id="KW-0863">Zinc-finger</keyword>
<keyword evidence="3" id="KW-0677">Repeat</keyword>
<feature type="compositionally biased region" description="Polar residues" evidence="7">
    <location>
        <begin position="545"/>
        <end position="558"/>
    </location>
</feature>
<dbReference type="GO" id="GO:0008270">
    <property type="term" value="F:zinc ion binding"/>
    <property type="evidence" value="ECO:0007669"/>
    <property type="project" value="UniProtKB-KW"/>
</dbReference>
<comment type="subcellular location">
    <subcellularLocation>
        <location evidence="1">Nucleus</location>
    </subcellularLocation>
</comment>
<protein>
    <submittedName>
        <fullName evidence="9">C2H2-type domain-containing protein</fullName>
    </submittedName>
</protein>
<evidence type="ECO:0000256" key="6">
    <source>
        <dbReference type="ARBA" id="ARBA00023242"/>
    </source>
</evidence>
<evidence type="ECO:0000256" key="1">
    <source>
        <dbReference type="ARBA" id="ARBA00004123"/>
    </source>
</evidence>
<evidence type="ECO:0000259" key="8">
    <source>
        <dbReference type="PROSITE" id="PS00028"/>
    </source>
</evidence>
<dbReference type="AlphaFoldDB" id="A0A5K3EKS2"/>
<evidence type="ECO:0000313" key="9">
    <source>
        <dbReference type="WBParaSite" id="MCU_000948-RA"/>
    </source>
</evidence>
<dbReference type="GO" id="GO:0005634">
    <property type="term" value="C:nucleus"/>
    <property type="evidence" value="ECO:0007669"/>
    <property type="project" value="UniProtKB-SubCell"/>
</dbReference>
<dbReference type="SMART" id="SM00355">
    <property type="entry name" value="ZnF_C2H2"/>
    <property type="match status" value="6"/>
</dbReference>
<feature type="compositionally biased region" description="Polar residues" evidence="7">
    <location>
        <begin position="715"/>
        <end position="724"/>
    </location>
</feature>
<sequence length="763" mass="85244">MHVPTNVPEKSIEPHSVVTYTPLNDHFRNIKMSTKAPRLSFMFSTETELPASPVVMHHSRISYIHPKSSTAPDPVLSPYADVDVLTGKRPWPAVNVEVVEKEPTICVICGVDFKTRSCLHVHLADHKHLVGKIDKYKKVPLYLCKLCAAEVNCTTVLRHRCFVKHTTEVADVEVELNTLGSPLVCIFCRGRILPSRAHLITHIISAHSPHRNPLRCVFCHAKFQSDNLLMQEAHVFTHHVPELTFLNRLAYFKEIKTPEGQTVDPTASFVCLYDPDKMESSSWIDAISKQSKDSQTSNDEKEDTGGLPRAQARELCYRTFQNLSEYTAHIQCYHSIIPHARYMGKKLNTSELKRLNAIKSRIPGPTIRELMGGAALGVSGNTDADHSNSSGKQKKGMAVEPRSMATDGDLNESVISSRGICRVCQSDFVDDDGLEKHLADFHIPEAQKRVQHLANVGELTGILDVDKLCTECFTIFSTVYKLQVHIMVSHGGKSWCTCGTCEQRFCETSQCLPANLTVGQPLESTDDDNQNTSMVPNEDEHTAPKPSSTERQSPTTVGVDSLYEPYEAKLPILTLCRIVDCHESKHCANLQPAVTIPFLPLGLVTQLLKSRGHQGKQVFDWLAKASDQPLFSDIDPFVYDDPNETKRGASTNKYKVIPGEDPLLRENVEIGQRLLGALNSRKISLSRNVNSEFESESARDKKEPGLVEERRDSRTSNPRGSMSTEMAAAGQKSCLPNQLIKLFTQIGERVVEMRQEKEFIEML</sequence>
<feature type="region of interest" description="Disordered" evidence="7">
    <location>
        <begin position="378"/>
        <end position="400"/>
    </location>
</feature>
<feature type="region of interest" description="Disordered" evidence="7">
    <location>
        <begin position="689"/>
        <end position="730"/>
    </location>
</feature>
<proteinExistence type="predicted"/>
<dbReference type="InterPro" id="IPR050888">
    <property type="entry name" value="ZnF_C2H2-type_TF"/>
</dbReference>
<dbReference type="InterPro" id="IPR013087">
    <property type="entry name" value="Znf_C2H2_type"/>
</dbReference>
<dbReference type="PROSITE" id="PS00028">
    <property type="entry name" value="ZINC_FINGER_C2H2_1"/>
    <property type="match status" value="2"/>
</dbReference>
<feature type="region of interest" description="Disordered" evidence="7">
    <location>
        <begin position="286"/>
        <end position="307"/>
    </location>
</feature>
<organism evidence="9">
    <name type="scientific">Mesocestoides corti</name>
    <name type="common">Flatworm</name>
    <dbReference type="NCBI Taxonomy" id="53468"/>
    <lineage>
        <taxon>Eukaryota</taxon>
        <taxon>Metazoa</taxon>
        <taxon>Spiralia</taxon>
        <taxon>Lophotrochozoa</taxon>
        <taxon>Platyhelminthes</taxon>
        <taxon>Cestoda</taxon>
        <taxon>Eucestoda</taxon>
        <taxon>Cyclophyllidea</taxon>
        <taxon>Mesocestoididae</taxon>
        <taxon>Mesocestoides</taxon>
    </lineage>
</organism>
<keyword evidence="6" id="KW-0539">Nucleus</keyword>
<accession>A0A5K3EKS2</accession>
<evidence type="ECO:0000256" key="3">
    <source>
        <dbReference type="ARBA" id="ARBA00022737"/>
    </source>
</evidence>
<feature type="region of interest" description="Disordered" evidence="7">
    <location>
        <begin position="522"/>
        <end position="558"/>
    </location>
</feature>
<dbReference type="PANTHER" id="PTHR24406">
    <property type="entry name" value="TRANSCRIPTIONAL REPRESSOR CTCFL-RELATED"/>
    <property type="match status" value="1"/>
</dbReference>
<feature type="compositionally biased region" description="Basic and acidic residues" evidence="7">
    <location>
        <begin position="696"/>
        <end position="714"/>
    </location>
</feature>
<name>A0A5K3EKS2_MESCO</name>
<keyword evidence="5" id="KW-0862">Zinc</keyword>
<feature type="compositionally biased region" description="Polar residues" evidence="7">
    <location>
        <begin position="379"/>
        <end position="391"/>
    </location>
</feature>